<accession>A0AAD9UPY9</accession>
<feature type="region of interest" description="Disordered" evidence="1">
    <location>
        <begin position="285"/>
        <end position="306"/>
    </location>
</feature>
<organism evidence="2 3">
    <name type="scientific">Babesia duncani</name>
    <dbReference type="NCBI Taxonomy" id="323732"/>
    <lineage>
        <taxon>Eukaryota</taxon>
        <taxon>Sar</taxon>
        <taxon>Alveolata</taxon>
        <taxon>Apicomplexa</taxon>
        <taxon>Aconoidasida</taxon>
        <taxon>Piroplasmida</taxon>
        <taxon>Babesiidae</taxon>
        <taxon>Babesia</taxon>
    </lineage>
</organism>
<evidence type="ECO:0000256" key="1">
    <source>
        <dbReference type="SAM" id="MobiDB-lite"/>
    </source>
</evidence>
<dbReference type="GeneID" id="94334676"/>
<sequence length="322" mass="36012">MENLRLLMQKERNSRAAQTATARAVTTITKPPVNLGDPELDQTESPKVNVSNAPESQAPGVHGTTDSESVQPLEQPEQVEDVEYVLLSDDDQDPNEPRPNGAIVSYDLDETQGQETKTSPQGTNAETAQNLDPSSILIYHALDSVICSGTSYDPKEHFEANTHPFIGIDTANDNESATISRAPSKRIKLAPNTRLPQGFFDDANLDAQASGMWDQEQAKEHLKRLKETRGPFLQEIAHIHKKETESLQEEARLKRDERDHQRTITRLKNVLDEFKANVKRTSEIEPSAYTDLTESLEKPLEPLEPLESLELPDDAWKCRSLV</sequence>
<dbReference type="Proteomes" id="UP001214638">
    <property type="component" value="Unassembled WGS sequence"/>
</dbReference>
<proteinExistence type="predicted"/>
<feature type="compositionally biased region" description="Polar residues" evidence="1">
    <location>
        <begin position="43"/>
        <end position="55"/>
    </location>
</feature>
<comment type="caution">
    <text evidence="2">The sequence shown here is derived from an EMBL/GenBank/DDBJ whole genome shotgun (WGS) entry which is preliminary data.</text>
</comment>
<dbReference type="AlphaFoldDB" id="A0AAD9UPY9"/>
<dbReference type="EMBL" id="JALLKP010000001">
    <property type="protein sequence ID" value="KAK2197379.1"/>
    <property type="molecule type" value="Genomic_DNA"/>
</dbReference>
<name>A0AAD9UPY9_9APIC</name>
<feature type="compositionally biased region" description="Acidic residues" evidence="1">
    <location>
        <begin position="77"/>
        <end position="94"/>
    </location>
</feature>
<feature type="region of interest" description="Disordered" evidence="1">
    <location>
        <begin position="11"/>
        <end position="128"/>
    </location>
</feature>
<dbReference type="KEGG" id="bdw:94334676"/>
<keyword evidence="3" id="KW-1185">Reference proteome</keyword>
<evidence type="ECO:0000313" key="3">
    <source>
        <dbReference type="Proteomes" id="UP001214638"/>
    </source>
</evidence>
<dbReference type="RefSeq" id="XP_067804221.1">
    <property type="nucleotide sequence ID" value="XM_067945430.1"/>
</dbReference>
<feature type="compositionally biased region" description="Low complexity" evidence="1">
    <location>
        <begin position="16"/>
        <end position="29"/>
    </location>
</feature>
<reference evidence="2" key="1">
    <citation type="journal article" date="2023" name="Nat. Microbiol.">
        <title>Babesia duncani multi-omics identifies virulence factors and drug targets.</title>
        <authorList>
            <person name="Singh P."/>
            <person name="Lonardi S."/>
            <person name="Liang Q."/>
            <person name="Vydyam P."/>
            <person name="Khabirova E."/>
            <person name="Fang T."/>
            <person name="Gihaz S."/>
            <person name="Thekkiniath J."/>
            <person name="Munshi M."/>
            <person name="Abel S."/>
            <person name="Ciampossin L."/>
            <person name="Batugedara G."/>
            <person name="Gupta M."/>
            <person name="Lu X.M."/>
            <person name="Lenz T."/>
            <person name="Chakravarty S."/>
            <person name="Cornillot E."/>
            <person name="Hu Y."/>
            <person name="Ma W."/>
            <person name="Gonzalez L.M."/>
            <person name="Sanchez S."/>
            <person name="Estrada K."/>
            <person name="Sanchez-Flores A."/>
            <person name="Montero E."/>
            <person name="Harb O.S."/>
            <person name="Le Roch K.G."/>
            <person name="Mamoun C.B."/>
        </authorList>
    </citation>
    <scope>NUCLEOTIDE SEQUENCE</scope>
    <source>
        <strain evidence="2">WA1</strain>
    </source>
</reference>
<feature type="compositionally biased region" description="Polar residues" evidence="1">
    <location>
        <begin position="113"/>
        <end position="128"/>
    </location>
</feature>
<evidence type="ECO:0000313" key="2">
    <source>
        <dbReference type="EMBL" id="KAK2197379.1"/>
    </source>
</evidence>
<protein>
    <submittedName>
        <fullName evidence="2">Uncharacterized protein</fullName>
    </submittedName>
</protein>
<gene>
    <name evidence="2" type="ORF">BdWA1_000378</name>
</gene>